<evidence type="ECO:0000313" key="2">
    <source>
        <dbReference type="EMBL" id="CCA16223.1"/>
    </source>
</evidence>
<dbReference type="HOGENOM" id="CLU_162999_0_0_1"/>
<keyword evidence="1" id="KW-0472">Membrane</keyword>
<sequence>MVHILNGEIVADNDPRIEAGKQQQQPINRASSNIHTMSYGTVPSTNSETPPVRGEASFCTRMMRNLRLDQSITIPGFRSIRSRQVKIYKIALTALLVFLFGWKILIFIAIGFILSS</sequence>
<accession>F0W532</accession>
<keyword evidence="1" id="KW-1133">Transmembrane helix</keyword>
<dbReference type="AlphaFoldDB" id="F0W532"/>
<proteinExistence type="predicted"/>
<dbReference type="EMBL" id="FR824064">
    <property type="protein sequence ID" value="CCA16223.1"/>
    <property type="molecule type" value="Genomic_DNA"/>
</dbReference>
<evidence type="ECO:0000256" key="1">
    <source>
        <dbReference type="SAM" id="Phobius"/>
    </source>
</evidence>
<organism evidence="2">
    <name type="scientific">Albugo laibachii Nc14</name>
    <dbReference type="NCBI Taxonomy" id="890382"/>
    <lineage>
        <taxon>Eukaryota</taxon>
        <taxon>Sar</taxon>
        <taxon>Stramenopiles</taxon>
        <taxon>Oomycota</taxon>
        <taxon>Peronosporomycetes</taxon>
        <taxon>Albuginales</taxon>
        <taxon>Albuginaceae</taxon>
        <taxon>Albugo</taxon>
    </lineage>
</organism>
<reference evidence="2" key="2">
    <citation type="submission" date="2011-02" db="EMBL/GenBank/DDBJ databases">
        <authorList>
            <person name="MacLean D."/>
        </authorList>
    </citation>
    <scope>NUCLEOTIDE SEQUENCE</scope>
</reference>
<keyword evidence="1" id="KW-0812">Transmembrane</keyword>
<feature type="transmembrane region" description="Helical" evidence="1">
    <location>
        <begin position="87"/>
        <end position="114"/>
    </location>
</feature>
<gene>
    <name evidence="2" type="primary">AlNc14C19G2003</name>
    <name evidence="2" type="ORF">ALNC14_023660</name>
</gene>
<name>F0W532_9STRA</name>
<protein>
    <submittedName>
        <fullName evidence="2">AlNc14C19G2003 protein</fullName>
    </submittedName>
</protein>
<reference evidence="2" key="1">
    <citation type="journal article" date="2011" name="PLoS Biol.">
        <title>Gene gain and loss during evolution of obligate parasitism in the white rust pathogen of Arabidopsis thaliana.</title>
        <authorList>
            <person name="Kemen E."/>
            <person name="Gardiner A."/>
            <person name="Schultz-Larsen T."/>
            <person name="Kemen A.C."/>
            <person name="Balmuth A.L."/>
            <person name="Robert-Seilaniantz A."/>
            <person name="Bailey K."/>
            <person name="Holub E."/>
            <person name="Studholme D.J."/>
            <person name="Maclean D."/>
            <person name="Jones J.D."/>
        </authorList>
    </citation>
    <scope>NUCLEOTIDE SEQUENCE</scope>
</reference>